<evidence type="ECO:0000259" key="3">
    <source>
        <dbReference type="SMART" id="SM00998"/>
    </source>
</evidence>
<evidence type="ECO:0000256" key="2">
    <source>
        <dbReference type="NCBIfam" id="TIGR02426"/>
    </source>
</evidence>
<dbReference type="Gene3D" id="1.10.40.30">
    <property type="entry name" value="Fumarase/aspartase (C-terminal domain)"/>
    <property type="match status" value="1"/>
</dbReference>
<comment type="similarity">
    <text evidence="1">Belongs to the class-II fumarase/aspartase family.</text>
</comment>
<dbReference type="GO" id="GO:0019619">
    <property type="term" value="P:3,4-dihydroxybenzoate catabolic process"/>
    <property type="evidence" value="ECO:0007669"/>
    <property type="project" value="InterPro"/>
</dbReference>
<sequence length="390" mass="41508">VDALARATAAAGNIAIPLIKDLTARVASADAAAAGFVHWGATSQDTIDTGLVLQLRDALALIENDTARLAHALADLAEFHKRTVVAARTWMQQALPTTFGLKAAGWLSAIDRHRLRLRELKPRILVLQFGGAAGTLAALGADGMATASALAGELELALPDSPWHTQRDRVVEVATVLGLITGTLGKITRDISLMMQTEVGETFEPRAPGRGGSSSMPHKRNPVGSAVVLAAATRVPPLVSTLLASMPQEHERGLGGWHAEWETLPQICALCSGALAHTIDVIAGLDVDTDRMRANLETTDGLIFAEAVTMALAKHLGRMPAHELIESACRRALEQGRNLYDILAGDSKVNALLSDTELTAMFDPLNYLGSAEQFVDRVLAQHRTTNQDVT</sequence>
<dbReference type="InterPro" id="IPR020557">
    <property type="entry name" value="Fumarate_lyase_CS"/>
</dbReference>
<dbReference type="Gene3D" id="1.20.200.10">
    <property type="entry name" value="Fumarase/aspartase (Central domain)"/>
    <property type="match status" value="1"/>
</dbReference>
<organism evidence="4 5">
    <name type="scientific">Candidatus Muproteobacteria bacterium RBG_16_60_9</name>
    <dbReference type="NCBI Taxonomy" id="1817755"/>
    <lineage>
        <taxon>Bacteria</taxon>
        <taxon>Pseudomonadati</taxon>
        <taxon>Pseudomonadota</taxon>
        <taxon>Candidatus Muproteobacteria</taxon>
    </lineage>
</organism>
<dbReference type="Pfam" id="PF00206">
    <property type="entry name" value="Lyase_1"/>
    <property type="match status" value="1"/>
</dbReference>
<reference evidence="4 5" key="1">
    <citation type="journal article" date="2016" name="Nat. Commun.">
        <title>Thousands of microbial genomes shed light on interconnected biogeochemical processes in an aquifer system.</title>
        <authorList>
            <person name="Anantharaman K."/>
            <person name="Brown C.T."/>
            <person name="Hug L.A."/>
            <person name="Sharon I."/>
            <person name="Castelle C.J."/>
            <person name="Probst A.J."/>
            <person name="Thomas B.C."/>
            <person name="Singh A."/>
            <person name="Wilkins M.J."/>
            <person name="Karaoz U."/>
            <person name="Brodie E.L."/>
            <person name="Williams K.H."/>
            <person name="Hubbard S.S."/>
            <person name="Banfield J.F."/>
        </authorList>
    </citation>
    <scope>NUCLEOTIDE SEQUENCE [LARGE SCALE GENOMIC DNA]</scope>
</reference>
<dbReference type="AlphaFoldDB" id="A0A1F6UWR0"/>
<dbReference type="InterPro" id="IPR012789">
    <property type="entry name" value="Protocat_PcaB-like"/>
</dbReference>
<evidence type="ECO:0000313" key="4">
    <source>
        <dbReference type="EMBL" id="OGI61749.1"/>
    </source>
</evidence>
<feature type="non-terminal residue" evidence="4">
    <location>
        <position position="1"/>
    </location>
</feature>
<accession>A0A1F6UWR0</accession>
<dbReference type="Pfam" id="PF10397">
    <property type="entry name" value="ADSL_C"/>
    <property type="match status" value="1"/>
</dbReference>
<dbReference type="InterPro" id="IPR019468">
    <property type="entry name" value="AdenyloSucc_lyase_C"/>
</dbReference>
<dbReference type="GO" id="GO:0016829">
    <property type="term" value="F:lyase activity"/>
    <property type="evidence" value="ECO:0007669"/>
    <property type="project" value="UniProtKB-ARBA"/>
</dbReference>
<dbReference type="EMBL" id="MFSP01000189">
    <property type="protein sequence ID" value="OGI61749.1"/>
    <property type="molecule type" value="Genomic_DNA"/>
</dbReference>
<dbReference type="PANTHER" id="PTHR43172">
    <property type="entry name" value="ADENYLOSUCCINATE LYASE"/>
    <property type="match status" value="1"/>
</dbReference>
<dbReference type="NCBIfam" id="TIGR02426">
    <property type="entry name" value="protocat_pcaB"/>
    <property type="match status" value="1"/>
</dbReference>
<comment type="caution">
    <text evidence="4">The sequence shown here is derived from an EMBL/GenBank/DDBJ whole genome shotgun (WGS) entry which is preliminary data.</text>
</comment>
<dbReference type="InterPro" id="IPR000362">
    <property type="entry name" value="Fumarate_lyase_fam"/>
</dbReference>
<dbReference type="EC" id="5.5.1.2" evidence="2"/>
<dbReference type="PRINTS" id="PR00149">
    <property type="entry name" value="FUMRATELYASE"/>
</dbReference>
<dbReference type="SMART" id="SM00998">
    <property type="entry name" value="ADSL_C"/>
    <property type="match status" value="1"/>
</dbReference>
<dbReference type="PANTHER" id="PTHR43172:SF2">
    <property type="entry name" value="ADENYLOSUCCINATE LYASE C-TERMINAL DOMAIN-CONTAINING PROTEIN"/>
    <property type="match status" value="1"/>
</dbReference>
<evidence type="ECO:0000313" key="5">
    <source>
        <dbReference type="Proteomes" id="UP000179076"/>
    </source>
</evidence>
<dbReference type="NCBIfam" id="NF006554">
    <property type="entry name" value="PRK09053.1"/>
    <property type="match status" value="1"/>
</dbReference>
<keyword evidence="4" id="KW-0413">Isomerase</keyword>
<name>A0A1F6UWR0_9PROT</name>
<dbReference type="InterPro" id="IPR008948">
    <property type="entry name" value="L-Aspartase-like"/>
</dbReference>
<dbReference type="PROSITE" id="PS00163">
    <property type="entry name" value="FUMARATE_LYASES"/>
    <property type="match status" value="1"/>
</dbReference>
<proteinExistence type="inferred from homology"/>
<evidence type="ECO:0000256" key="1">
    <source>
        <dbReference type="ARBA" id="ARBA00034772"/>
    </source>
</evidence>
<dbReference type="InterPro" id="IPR022761">
    <property type="entry name" value="Fumarate_lyase_N"/>
</dbReference>
<dbReference type="CDD" id="cd01597">
    <property type="entry name" value="pCLME"/>
    <property type="match status" value="1"/>
</dbReference>
<dbReference type="SUPFAM" id="SSF48557">
    <property type="entry name" value="L-aspartase-like"/>
    <property type="match status" value="1"/>
</dbReference>
<dbReference type="GO" id="GO:0047472">
    <property type="term" value="F:3-carboxy-cis,cis-muconate cycloisomerase activity"/>
    <property type="evidence" value="ECO:0007669"/>
    <property type="project" value="UniProtKB-UniRule"/>
</dbReference>
<dbReference type="Proteomes" id="UP000179076">
    <property type="component" value="Unassembled WGS sequence"/>
</dbReference>
<feature type="domain" description="Adenylosuccinate lyase C-terminal" evidence="3">
    <location>
        <begin position="300"/>
        <end position="379"/>
    </location>
</feature>
<dbReference type="PRINTS" id="PR00145">
    <property type="entry name" value="ARGSUCLYASE"/>
</dbReference>
<protein>
    <recommendedName>
        <fullName evidence="2">3-carboxy-cis,cis-muconate cycloisomerase</fullName>
        <ecNumber evidence="2">5.5.1.2</ecNumber>
    </recommendedName>
</protein>
<gene>
    <name evidence="4" type="ORF">A2W18_08305</name>
</gene>